<evidence type="ECO:0000313" key="1">
    <source>
        <dbReference type="EMBL" id="WFC99184.1"/>
    </source>
</evidence>
<keyword evidence="2" id="KW-1185">Reference proteome</keyword>
<dbReference type="Proteomes" id="UP001219567">
    <property type="component" value="Chromosome 2"/>
</dbReference>
<gene>
    <name evidence="1" type="ORF">MYAM1_001928</name>
</gene>
<name>A0AAJ5YRM9_9BASI</name>
<reference evidence="1 2" key="1">
    <citation type="submission" date="2023-03" db="EMBL/GenBank/DDBJ databases">
        <title>Mating type loci evolution in Malassezia.</title>
        <authorList>
            <person name="Coelho M.A."/>
        </authorList>
    </citation>
    <scope>NUCLEOTIDE SEQUENCE [LARGE SCALE GENOMIC DNA]</scope>
    <source>
        <strain evidence="1 2">CBS 9725</strain>
    </source>
</reference>
<evidence type="ECO:0000313" key="2">
    <source>
        <dbReference type="Proteomes" id="UP001219567"/>
    </source>
</evidence>
<protein>
    <submittedName>
        <fullName evidence="1">Uncharacterized protein</fullName>
    </submittedName>
</protein>
<sequence length="348" mass="38011">MPVPLLVDIAARYLPSDYYGTLIYSAAAIGAVHYWASGPSLLAREARLEALQVRARGDGKKIHVTAGLQTMGGRVIMIAVGAHIIALVPDLNAPEVEQLISLLRESTRNEFIYAETCDMGSLESISKFADRWNAGSVQGSSAPGTATGAPMAKAPNATQKDKLGDIKAAMSPLQQNTAQVHRLDTIFFLPTDEAVYKIGSRYERSANVYQDSGECVERIYMYEVLGRFHLVNALLPSLLLMPPNRDIRIPTSKAADAIEWAATARLASFSLLAPMESARDDFLSNEKSVKSLKEWTGIQPGKLYREGRVVLPPLPTRFQDASSAANLWKETEEQVKKIIGKFSGSVTE</sequence>
<proteinExistence type="predicted"/>
<dbReference type="EMBL" id="CP119944">
    <property type="protein sequence ID" value="WFC99184.1"/>
    <property type="molecule type" value="Genomic_DNA"/>
</dbReference>
<dbReference type="AlphaFoldDB" id="A0AAJ5YRM9"/>
<accession>A0AAJ5YRM9</accession>
<organism evidence="1 2">
    <name type="scientific">Malassezia yamatoensis</name>
    <dbReference type="NCBI Taxonomy" id="253288"/>
    <lineage>
        <taxon>Eukaryota</taxon>
        <taxon>Fungi</taxon>
        <taxon>Dikarya</taxon>
        <taxon>Basidiomycota</taxon>
        <taxon>Ustilaginomycotina</taxon>
        <taxon>Malasseziomycetes</taxon>
        <taxon>Malasseziales</taxon>
        <taxon>Malasseziaceae</taxon>
        <taxon>Malassezia</taxon>
    </lineage>
</organism>